<comment type="caution">
    <text evidence="1">The sequence shown here is derived from an EMBL/GenBank/DDBJ whole genome shotgun (WGS) entry which is preliminary data.</text>
</comment>
<gene>
    <name evidence="1" type="ORF">ATZ36_13615</name>
</gene>
<proteinExistence type="predicted"/>
<dbReference type="EMBL" id="LNVX01000132">
    <property type="protein sequence ID" value="OEG71656.1"/>
    <property type="molecule type" value="Genomic_DNA"/>
</dbReference>
<protein>
    <submittedName>
        <fullName evidence="1">Uncharacterized protein</fullName>
    </submittedName>
</protein>
<evidence type="ECO:0000313" key="1">
    <source>
        <dbReference type="EMBL" id="OEG71656.1"/>
    </source>
</evidence>
<sequence>MSCLEDKEMLLGTMVYNNPLEFMLLPTNISAEARMANSYYKVYPSAPATKSYSFLGLDRIKEYFNIAQYRTLELSNVFAVKFPF</sequence>
<dbReference type="Proteomes" id="UP000095237">
    <property type="component" value="Unassembled WGS sequence"/>
</dbReference>
<keyword evidence="2" id="KW-1185">Reference proteome</keyword>
<reference evidence="1 2" key="1">
    <citation type="submission" date="2015-11" db="EMBL/GenBank/DDBJ databases">
        <title>Evidence for parallel genomic evolution in an endosymbiosis of termite gut flagellates.</title>
        <authorList>
            <person name="Zheng H."/>
        </authorList>
    </citation>
    <scope>NUCLEOTIDE SEQUENCE [LARGE SCALE GENOMIC DNA]</scope>
    <source>
        <strain evidence="1 2">CET450</strain>
    </source>
</reference>
<evidence type="ECO:0000313" key="2">
    <source>
        <dbReference type="Proteomes" id="UP000095237"/>
    </source>
</evidence>
<name>A0A1E5IME3_ENDTX</name>
<accession>A0A1E5IME3</accession>
<organism evidence="1 2">
    <name type="scientific">Endomicrobium trichonymphae</name>
    <dbReference type="NCBI Taxonomy" id="1408204"/>
    <lineage>
        <taxon>Bacteria</taxon>
        <taxon>Pseudomonadati</taxon>
        <taxon>Elusimicrobiota</taxon>
        <taxon>Endomicrobiia</taxon>
        <taxon>Endomicrobiales</taxon>
        <taxon>Endomicrobiaceae</taxon>
        <taxon>Candidatus Endomicrobiellum</taxon>
    </lineage>
</organism>
<dbReference type="AlphaFoldDB" id="A0A1E5IME3"/>